<dbReference type="Pfam" id="PF13561">
    <property type="entry name" value="adh_short_C2"/>
    <property type="match status" value="1"/>
</dbReference>
<dbReference type="OMA" id="YGYFHMA"/>
<dbReference type="FunFam" id="3.40.50.720:FF:000084">
    <property type="entry name" value="Short-chain dehydrogenase reductase"/>
    <property type="match status" value="1"/>
</dbReference>
<gene>
    <name evidence="5" type="ORF">CTHT_0074210</name>
</gene>
<evidence type="ECO:0000256" key="3">
    <source>
        <dbReference type="ARBA" id="ARBA00023002"/>
    </source>
</evidence>
<dbReference type="RefSeq" id="XP_006697674.1">
    <property type="nucleotide sequence ID" value="XM_006697611.1"/>
</dbReference>
<dbReference type="GeneID" id="18261459"/>
<dbReference type="Proteomes" id="UP000008066">
    <property type="component" value="Unassembled WGS sequence"/>
</dbReference>
<evidence type="ECO:0000313" key="5">
    <source>
        <dbReference type="EMBL" id="EGS17092.1"/>
    </source>
</evidence>
<keyword evidence="6" id="KW-1185">Reference proteome</keyword>
<dbReference type="InterPro" id="IPR036291">
    <property type="entry name" value="NAD(P)-bd_dom_sf"/>
</dbReference>
<dbReference type="eggNOG" id="KOG0725">
    <property type="taxonomic scope" value="Eukaryota"/>
</dbReference>
<protein>
    <submittedName>
        <fullName evidence="5">Oxidoreductase-like protein</fullName>
    </submittedName>
</protein>
<dbReference type="InterPro" id="IPR002347">
    <property type="entry name" value="SDR_fam"/>
</dbReference>
<dbReference type="SUPFAM" id="SSF51735">
    <property type="entry name" value="NAD(P)-binding Rossmann-fold domains"/>
    <property type="match status" value="1"/>
</dbReference>
<dbReference type="Gene3D" id="3.40.50.720">
    <property type="entry name" value="NAD(P)-binding Rossmann-like Domain"/>
    <property type="match status" value="1"/>
</dbReference>
<organism evidence="6">
    <name type="scientific">Chaetomium thermophilum (strain DSM 1495 / CBS 144.50 / IMI 039719)</name>
    <name type="common">Thermochaetoides thermophila</name>
    <dbReference type="NCBI Taxonomy" id="759272"/>
    <lineage>
        <taxon>Eukaryota</taxon>
        <taxon>Fungi</taxon>
        <taxon>Dikarya</taxon>
        <taxon>Ascomycota</taxon>
        <taxon>Pezizomycotina</taxon>
        <taxon>Sordariomycetes</taxon>
        <taxon>Sordariomycetidae</taxon>
        <taxon>Sordariales</taxon>
        <taxon>Chaetomiaceae</taxon>
        <taxon>Thermochaetoides</taxon>
    </lineage>
</organism>
<dbReference type="EMBL" id="GL988048">
    <property type="protein sequence ID" value="EGS17092.1"/>
    <property type="molecule type" value="Genomic_DNA"/>
</dbReference>
<feature type="compositionally biased region" description="Basic and acidic residues" evidence="4">
    <location>
        <begin position="25"/>
        <end position="40"/>
    </location>
</feature>
<dbReference type="GO" id="GO:0016614">
    <property type="term" value="F:oxidoreductase activity, acting on CH-OH group of donors"/>
    <property type="evidence" value="ECO:0007669"/>
    <property type="project" value="UniProtKB-ARBA"/>
</dbReference>
<evidence type="ECO:0000256" key="1">
    <source>
        <dbReference type="ARBA" id="ARBA00006484"/>
    </source>
</evidence>
<comment type="similarity">
    <text evidence="1">Belongs to the short-chain dehydrogenases/reductases (SDR) family.</text>
</comment>
<sequence length="287" mass="30747">MSESKFEEGTMKPVPQKSQAQDLPGLEKKMEPSSESTKLEGKGQAYEYLAAGKLKGCKALITGGDSGIGRAVAVLFAREGADITIAYLPDEQPDAEDTGRMVEAEGHQCLLIPGDLTDYKHCEDVVKKHVDKYGVIHVLVNNAARQVMCDDFAKIDMGTVEGTFKTNILSMFALTKYALPHMERGGSGTGAMVDYAATKGAIVAFTRALAVQLMPKGIRVNAVAPGPVHTPLQPASRPAEQMEGFGGKSRIGRIGQPSEIAPSFVFLASKDSELYFGQILHAYPLGD</sequence>
<dbReference type="HOGENOM" id="CLU_010194_4_3_1"/>
<accession>G0SI22</accession>
<name>G0SI22_CHATD</name>
<keyword evidence="2" id="KW-0521">NADP</keyword>
<feature type="compositionally biased region" description="Basic and acidic residues" evidence="4">
    <location>
        <begin position="1"/>
        <end position="10"/>
    </location>
</feature>
<dbReference type="PANTHER" id="PTHR48107:SF16">
    <property type="entry name" value="NADPH-DEPENDENT ALDEHYDE REDUCTASE 1, CHLOROPLASTIC"/>
    <property type="match status" value="1"/>
</dbReference>
<dbReference type="OrthoDB" id="47007at2759"/>
<dbReference type="PANTHER" id="PTHR48107">
    <property type="entry name" value="NADPH-DEPENDENT ALDEHYDE REDUCTASE-LIKE PROTEIN, CHLOROPLASTIC-RELATED"/>
    <property type="match status" value="1"/>
</dbReference>
<dbReference type="PRINTS" id="PR00081">
    <property type="entry name" value="GDHRDH"/>
</dbReference>
<dbReference type="KEGG" id="cthr:CTHT_0074210"/>
<dbReference type="AlphaFoldDB" id="G0SI22"/>
<keyword evidence="3" id="KW-0560">Oxidoreductase</keyword>
<dbReference type="PRINTS" id="PR00080">
    <property type="entry name" value="SDRFAMILY"/>
</dbReference>
<reference evidence="5 6" key="1">
    <citation type="journal article" date="2011" name="Cell">
        <title>Insight into structure and assembly of the nuclear pore complex by utilizing the genome of a eukaryotic thermophile.</title>
        <authorList>
            <person name="Amlacher S."/>
            <person name="Sarges P."/>
            <person name="Flemming D."/>
            <person name="van Noort V."/>
            <person name="Kunze R."/>
            <person name="Devos D.P."/>
            <person name="Arumugam M."/>
            <person name="Bork P."/>
            <person name="Hurt E."/>
        </authorList>
    </citation>
    <scope>NUCLEOTIDE SEQUENCE [LARGE SCALE GENOMIC DNA]</scope>
    <source>
        <strain evidence="6">DSM 1495 / CBS 144.50 / IMI 039719</strain>
    </source>
</reference>
<proteinExistence type="inferred from homology"/>
<evidence type="ECO:0000313" key="6">
    <source>
        <dbReference type="Proteomes" id="UP000008066"/>
    </source>
</evidence>
<evidence type="ECO:0000256" key="2">
    <source>
        <dbReference type="ARBA" id="ARBA00022857"/>
    </source>
</evidence>
<evidence type="ECO:0000256" key="4">
    <source>
        <dbReference type="SAM" id="MobiDB-lite"/>
    </source>
</evidence>
<feature type="region of interest" description="Disordered" evidence="4">
    <location>
        <begin position="1"/>
        <end position="40"/>
    </location>
</feature>